<reference evidence="1 2" key="1">
    <citation type="submission" date="2020-08" db="EMBL/GenBank/DDBJ databases">
        <title>Genomic Encyclopedia of Type Strains, Phase III (KMG-III): the genomes of soil and plant-associated and newly described type strains.</title>
        <authorList>
            <person name="Whitman W."/>
        </authorList>
    </citation>
    <scope>NUCLEOTIDE SEQUENCE [LARGE SCALE GENOMIC DNA]</scope>
    <source>
        <strain evidence="1 2">CECT 7015</strain>
    </source>
</reference>
<evidence type="ECO:0000313" key="1">
    <source>
        <dbReference type="EMBL" id="MBB3147520.1"/>
    </source>
</evidence>
<name>A0A839UFA0_9HYPH</name>
<evidence type="ECO:0000313" key="2">
    <source>
        <dbReference type="Proteomes" id="UP000554520"/>
    </source>
</evidence>
<comment type="caution">
    <text evidence="1">The sequence shown here is derived from an EMBL/GenBank/DDBJ whole genome shotgun (WGS) entry which is preliminary data.</text>
</comment>
<gene>
    <name evidence="1" type="ORF">FHS21_003944</name>
</gene>
<organism evidence="1 2">
    <name type="scientific">Phyllobacterium trifolii</name>
    <dbReference type="NCBI Taxonomy" id="300193"/>
    <lineage>
        <taxon>Bacteria</taxon>
        <taxon>Pseudomonadati</taxon>
        <taxon>Pseudomonadota</taxon>
        <taxon>Alphaproteobacteria</taxon>
        <taxon>Hyphomicrobiales</taxon>
        <taxon>Phyllobacteriaceae</taxon>
        <taxon>Phyllobacterium</taxon>
    </lineage>
</organism>
<dbReference type="Proteomes" id="UP000554520">
    <property type="component" value="Unassembled WGS sequence"/>
</dbReference>
<accession>A0A839UFA0</accession>
<keyword evidence="2" id="KW-1185">Reference proteome</keyword>
<dbReference type="AlphaFoldDB" id="A0A839UFA0"/>
<sequence length="64" mass="7327">MPKTAMYEDYCTSPGEYQIRRSRKIFSVQLVAVPKAVSELPHGHFWLRTMTSNARHIGAATFWG</sequence>
<proteinExistence type="predicted"/>
<protein>
    <submittedName>
        <fullName evidence="1">Uncharacterized protein</fullName>
    </submittedName>
</protein>
<dbReference type="EMBL" id="JACHXN010000013">
    <property type="protein sequence ID" value="MBB3147520.1"/>
    <property type="molecule type" value="Genomic_DNA"/>
</dbReference>